<feature type="region of interest" description="Disordered" evidence="1">
    <location>
        <begin position="44"/>
        <end position="64"/>
    </location>
</feature>
<evidence type="ECO:0000256" key="1">
    <source>
        <dbReference type="SAM" id="MobiDB-lite"/>
    </source>
</evidence>
<evidence type="ECO:0000313" key="3">
    <source>
        <dbReference type="Proteomes" id="UP000663836"/>
    </source>
</evidence>
<protein>
    <submittedName>
        <fullName evidence="2">Uncharacterized protein</fullName>
    </submittedName>
</protein>
<sequence>MLDANISDIALERDKTVKKMPAAVVERPNLPIEMRDALKKHILRERQRKKEEADANEADKQRRRAEKTCLDIYDKWK</sequence>
<reference evidence="2" key="1">
    <citation type="submission" date="2021-02" db="EMBL/GenBank/DDBJ databases">
        <authorList>
            <person name="Nowell W R."/>
        </authorList>
    </citation>
    <scope>NUCLEOTIDE SEQUENCE</scope>
</reference>
<proteinExistence type="predicted"/>
<comment type="caution">
    <text evidence="2">The sequence shown here is derived from an EMBL/GenBank/DDBJ whole genome shotgun (WGS) entry which is preliminary data.</text>
</comment>
<organism evidence="2 3">
    <name type="scientific">Rotaria sordida</name>
    <dbReference type="NCBI Taxonomy" id="392033"/>
    <lineage>
        <taxon>Eukaryota</taxon>
        <taxon>Metazoa</taxon>
        <taxon>Spiralia</taxon>
        <taxon>Gnathifera</taxon>
        <taxon>Rotifera</taxon>
        <taxon>Eurotatoria</taxon>
        <taxon>Bdelloidea</taxon>
        <taxon>Philodinida</taxon>
        <taxon>Philodinidae</taxon>
        <taxon>Rotaria</taxon>
    </lineage>
</organism>
<name>A0A820FFK3_9BILA</name>
<dbReference type="AlphaFoldDB" id="A0A820FFK3"/>
<accession>A0A820FFK3</accession>
<gene>
    <name evidence="2" type="ORF">JBS370_LOCUS39072</name>
</gene>
<dbReference type="Proteomes" id="UP000663836">
    <property type="component" value="Unassembled WGS sequence"/>
</dbReference>
<evidence type="ECO:0000313" key="2">
    <source>
        <dbReference type="EMBL" id="CAF4260922.1"/>
    </source>
</evidence>
<dbReference type="EMBL" id="CAJOBD010024753">
    <property type="protein sequence ID" value="CAF4260922.1"/>
    <property type="molecule type" value="Genomic_DNA"/>
</dbReference>